<dbReference type="AlphaFoldDB" id="A0A2A6JC43"/>
<keyword evidence="1" id="KW-0472">Membrane</keyword>
<gene>
    <name evidence="2" type="ORF">CO666_15645</name>
</gene>
<keyword evidence="1" id="KW-0812">Transmembrane</keyword>
<comment type="caution">
    <text evidence="2">The sequence shown here is derived from an EMBL/GenBank/DDBJ whole genome shotgun (WGS) entry which is preliminary data.</text>
</comment>
<organism evidence="2 3">
    <name type="scientific">Rhizobium chutanense</name>
    <dbReference type="NCBI Taxonomy" id="2035448"/>
    <lineage>
        <taxon>Bacteria</taxon>
        <taxon>Pseudomonadati</taxon>
        <taxon>Pseudomonadota</taxon>
        <taxon>Alphaproteobacteria</taxon>
        <taxon>Hyphomicrobiales</taxon>
        <taxon>Rhizobiaceae</taxon>
        <taxon>Rhizobium/Agrobacterium group</taxon>
        <taxon>Rhizobium</taxon>
    </lineage>
</organism>
<protein>
    <submittedName>
        <fullName evidence="2">Uncharacterized protein</fullName>
    </submittedName>
</protein>
<feature type="transmembrane region" description="Helical" evidence="1">
    <location>
        <begin position="7"/>
        <end position="26"/>
    </location>
</feature>
<dbReference type="EMBL" id="NWSV01000008">
    <property type="protein sequence ID" value="PDT03477.1"/>
    <property type="molecule type" value="Genomic_DNA"/>
</dbReference>
<accession>A0A2A6JC43</accession>
<evidence type="ECO:0000313" key="2">
    <source>
        <dbReference type="EMBL" id="PDT03477.1"/>
    </source>
</evidence>
<sequence length="65" mass="7308">MSRNLIILYGIFIGSIPVMGAAIYIFELGDTPTIIIITAYSIFAYSLGGDRLISNLQKRKNKRER</sequence>
<name>A0A2A6JC43_9HYPH</name>
<keyword evidence="3" id="KW-1185">Reference proteome</keyword>
<evidence type="ECO:0000313" key="3">
    <source>
        <dbReference type="Proteomes" id="UP000220768"/>
    </source>
</evidence>
<proteinExistence type="predicted"/>
<reference evidence="2 3" key="1">
    <citation type="submission" date="2017-09" db="EMBL/GenBank/DDBJ databases">
        <title>Comparative genomics of rhizobia isolated from Phaseolus vulgaris in China.</title>
        <authorList>
            <person name="Tong W."/>
        </authorList>
    </citation>
    <scope>NUCLEOTIDE SEQUENCE [LARGE SCALE GENOMIC DNA]</scope>
    <source>
        <strain evidence="2 3">C5</strain>
    </source>
</reference>
<dbReference type="Proteomes" id="UP000220768">
    <property type="component" value="Unassembled WGS sequence"/>
</dbReference>
<evidence type="ECO:0000256" key="1">
    <source>
        <dbReference type="SAM" id="Phobius"/>
    </source>
</evidence>
<keyword evidence="1" id="KW-1133">Transmembrane helix</keyword>
<feature type="transmembrane region" description="Helical" evidence="1">
    <location>
        <begin position="32"/>
        <end position="53"/>
    </location>
</feature>